<accession>A0A6B0U5Y9</accession>
<sequence>MQSFIFAILALALFYELFIFDVLVTVFAVKPSPLDFISRLSDKETLSVESYFNFLLGINGNFGVSSLLDSHFNGQEQKFQLYKTKLCSLRKGHACKRGG</sequence>
<proteinExistence type="predicted"/>
<reference evidence="2" key="1">
    <citation type="submission" date="2019-12" db="EMBL/GenBank/DDBJ databases">
        <title>An insight into the sialome of adult female Ixodes ricinus ticks feeding for 6 days.</title>
        <authorList>
            <person name="Perner J."/>
            <person name="Ribeiro J.M.C."/>
        </authorList>
    </citation>
    <scope>NUCLEOTIDE SEQUENCE</scope>
    <source>
        <strain evidence="2">Semi-engorged</strain>
        <tissue evidence="2">Salivary glands</tissue>
    </source>
</reference>
<name>A0A6B0U5Y9_IXORI</name>
<dbReference type="AlphaFoldDB" id="A0A6B0U5Y9"/>
<evidence type="ECO:0000256" key="1">
    <source>
        <dbReference type="SAM" id="Phobius"/>
    </source>
</evidence>
<protein>
    <submittedName>
        <fullName evidence="2">Putative secreted protein</fullName>
    </submittedName>
</protein>
<organism evidence="2">
    <name type="scientific">Ixodes ricinus</name>
    <name type="common">Common tick</name>
    <name type="synonym">Acarus ricinus</name>
    <dbReference type="NCBI Taxonomy" id="34613"/>
    <lineage>
        <taxon>Eukaryota</taxon>
        <taxon>Metazoa</taxon>
        <taxon>Ecdysozoa</taxon>
        <taxon>Arthropoda</taxon>
        <taxon>Chelicerata</taxon>
        <taxon>Arachnida</taxon>
        <taxon>Acari</taxon>
        <taxon>Parasitiformes</taxon>
        <taxon>Ixodida</taxon>
        <taxon>Ixodoidea</taxon>
        <taxon>Ixodidae</taxon>
        <taxon>Ixodinae</taxon>
        <taxon>Ixodes</taxon>
    </lineage>
</organism>
<keyword evidence="1" id="KW-0812">Transmembrane</keyword>
<evidence type="ECO:0000313" key="2">
    <source>
        <dbReference type="EMBL" id="MXU87929.1"/>
    </source>
</evidence>
<dbReference type="EMBL" id="GIFC01005846">
    <property type="protein sequence ID" value="MXU87929.1"/>
    <property type="molecule type" value="Transcribed_RNA"/>
</dbReference>
<feature type="transmembrane region" description="Helical" evidence="1">
    <location>
        <begin position="6"/>
        <end position="29"/>
    </location>
</feature>
<keyword evidence="1" id="KW-0472">Membrane</keyword>
<keyword evidence="1" id="KW-1133">Transmembrane helix</keyword>